<evidence type="ECO:0000259" key="2">
    <source>
        <dbReference type="SMART" id="SM00717"/>
    </source>
</evidence>
<feature type="compositionally biased region" description="Polar residues" evidence="1">
    <location>
        <begin position="225"/>
        <end position="237"/>
    </location>
</feature>
<organism evidence="3 4">
    <name type="scientific">Sordaria brevicollis</name>
    <dbReference type="NCBI Taxonomy" id="83679"/>
    <lineage>
        <taxon>Eukaryota</taxon>
        <taxon>Fungi</taxon>
        <taxon>Dikarya</taxon>
        <taxon>Ascomycota</taxon>
        <taxon>Pezizomycotina</taxon>
        <taxon>Sordariomycetes</taxon>
        <taxon>Sordariomycetidae</taxon>
        <taxon>Sordariales</taxon>
        <taxon>Sordariaceae</taxon>
        <taxon>Sordaria</taxon>
    </lineage>
</organism>
<feature type="compositionally biased region" description="Low complexity" evidence="1">
    <location>
        <begin position="491"/>
        <end position="502"/>
    </location>
</feature>
<reference evidence="3" key="2">
    <citation type="submission" date="2023-07" db="EMBL/GenBank/DDBJ databases">
        <authorList>
            <consortium name="Lawrence Berkeley National Laboratory"/>
            <person name="Haridas S."/>
            <person name="Hensen N."/>
            <person name="Bonometti L."/>
            <person name="Westerberg I."/>
            <person name="Brannstrom I.O."/>
            <person name="Guillou S."/>
            <person name="Cros-Aarteil S."/>
            <person name="Calhoun S."/>
            <person name="Kuo A."/>
            <person name="Mondo S."/>
            <person name="Pangilinan J."/>
            <person name="Riley R."/>
            <person name="LaButti K."/>
            <person name="Andreopoulos B."/>
            <person name="Lipzen A."/>
            <person name="Chen C."/>
            <person name="Yanf M."/>
            <person name="Daum C."/>
            <person name="Ng V."/>
            <person name="Clum A."/>
            <person name="Steindorff A."/>
            <person name="Ohm R."/>
            <person name="Martin F."/>
            <person name="Silar P."/>
            <person name="Natvig D."/>
            <person name="Lalanne C."/>
            <person name="Gautier V."/>
            <person name="Ament-velasquez S.L."/>
            <person name="Kruys A."/>
            <person name="Hutchinson M.I."/>
            <person name="Powell A.J."/>
            <person name="Barry K."/>
            <person name="Miller A.N."/>
            <person name="Grigoriev I.V."/>
            <person name="Debuchy R."/>
            <person name="Gladieux P."/>
            <person name="Thoren M.H."/>
            <person name="Johannesson H."/>
        </authorList>
    </citation>
    <scope>NUCLEOTIDE SEQUENCE</scope>
    <source>
        <strain evidence="3">FGSC 1904</strain>
    </source>
</reference>
<feature type="region of interest" description="Disordered" evidence="1">
    <location>
        <begin position="930"/>
        <end position="1058"/>
    </location>
</feature>
<evidence type="ECO:0000313" key="4">
    <source>
        <dbReference type="Proteomes" id="UP001281003"/>
    </source>
</evidence>
<feature type="region of interest" description="Disordered" evidence="1">
    <location>
        <begin position="684"/>
        <end position="753"/>
    </location>
</feature>
<comment type="caution">
    <text evidence="3">The sequence shown here is derived from an EMBL/GenBank/DDBJ whole genome shotgun (WGS) entry which is preliminary data.</text>
</comment>
<feature type="region of interest" description="Disordered" evidence="1">
    <location>
        <begin position="589"/>
        <end position="672"/>
    </location>
</feature>
<feature type="compositionally biased region" description="Polar residues" evidence="1">
    <location>
        <begin position="523"/>
        <end position="532"/>
    </location>
</feature>
<dbReference type="AlphaFoldDB" id="A0AAE0PFT8"/>
<feature type="compositionally biased region" description="Low complexity" evidence="1">
    <location>
        <begin position="149"/>
        <end position="181"/>
    </location>
</feature>
<sequence length="1058" mass="114399">MFINKSKPSQEEANDEMVWQNNLLATDPSTTSTLNTSGFAPSPHNAFVDQDWNKSLPEGYRQTGQTNDPTPSSLPLHNNNLYQFDPSCTSHLGVGMMGMSMNMMTSSFNTSFDSSNMSSPSAGATWSEASPEYEETRRQHEAQPQDNMSNNGSSTNGTTSSASGSFHRPSTTESSNTSNATGNGGNGAGNDAQSMSFSPATDATWDSSHSPAPMQDNYMDMADNIGTNNNGANMTSPNGDGGNDNNMPAYPGQGRQQQRGQHQQQQQQPTGFGQHFSEAAASLQGSTESDGFYNNNVADTFSSPHQPHMSDLPFWSSGPSPQQAITFSSPSFVPPNQGEPRWLEEMSDGGSMPGSGMPSSPITLPFHNGGMTGHHGLPFDGLPSPTPSAGSLSFGRSSGNNIGGGSVSLPHQNQNHQQQFPSVGGMFNDGGQLASSDNDDPFVTTAPGNFSLLSSSPPAPFHNTPSSGDGEILFRGPISHRTVFDDPPLPSSSDPQGQAAHHGFGGGDFGSSPILRSEGLHHNSISPSSLWMNNNNGNNNHRQQHHPSLNPHSSPYSSPVVASGFYHQTQQMAPLPLDFGVPLHPHYTQLQQQGRAPSHRRSLPHTPPRRGGLGMSMSMGHSSGGGPGGHHPHPMSSPLAYNPLTGMDPRGNNPSFGRHHGHHGQGRPHALSHGHQMIRPNAIIPSQHPNNVFSTPQRRQQQPFHGSHPYHHPSLGSSGPGSSSSKRRNVENHGRSSDSAANDAIKRHRAKQDDLLVRLRNQGKSYKQIRQIGKFTEAESTLRGRYRTLTKSREQRVRRPEWTEKDLRLLEQAVRSLAKGPLAVTYSNPKTSSSSSTSPGGDMSVSSLVSPNNKSSNSKASSNNHSRNTSTASSSEYQPRGIPTTTTKVPWKQVAQYIINHGGSYKFGNATVRKRWEQYMREQLARGKDLQQPFWQQRSKKSPYNTHQQSSTSAAHSGRIALASRGQGRHGGGGYGGGYGGVSSRRQSAAGVKAERDQDDEPPYDDWLDMDRLGEHDHHGDGDEDDYDISDAEDDEDDDDDEDDYDEDEGSDQEYKGY</sequence>
<dbReference type="SMART" id="SM00717">
    <property type="entry name" value="SANT"/>
    <property type="match status" value="1"/>
</dbReference>
<feature type="compositionally biased region" description="Low complexity" evidence="1">
    <location>
        <begin position="712"/>
        <end position="724"/>
    </location>
</feature>
<protein>
    <recommendedName>
        <fullName evidence="2">Myb-like domain-containing protein</fullName>
    </recommendedName>
</protein>
<evidence type="ECO:0000313" key="3">
    <source>
        <dbReference type="EMBL" id="KAK3399183.1"/>
    </source>
</evidence>
<accession>A0AAE0PFT8</accession>
<feature type="compositionally biased region" description="Basic and acidic residues" evidence="1">
    <location>
        <begin position="1009"/>
        <end position="1021"/>
    </location>
</feature>
<reference evidence="3" key="1">
    <citation type="journal article" date="2023" name="Mol. Phylogenet. Evol.">
        <title>Genome-scale phylogeny and comparative genomics of the fungal order Sordariales.</title>
        <authorList>
            <person name="Hensen N."/>
            <person name="Bonometti L."/>
            <person name="Westerberg I."/>
            <person name="Brannstrom I.O."/>
            <person name="Guillou S."/>
            <person name="Cros-Aarteil S."/>
            <person name="Calhoun S."/>
            <person name="Haridas S."/>
            <person name="Kuo A."/>
            <person name="Mondo S."/>
            <person name="Pangilinan J."/>
            <person name="Riley R."/>
            <person name="LaButti K."/>
            <person name="Andreopoulos B."/>
            <person name="Lipzen A."/>
            <person name="Chen C."/>
            <person name="Yan M."/>
            <person name="Daum C."/>
            <person name="Ng V."/>
            <person name="Clum A."/>
            <person name="Steindorff A."/>
            <person name="Ohm R.A."/>
            <person name="Martin F."/>
            <person name="Silar P."/>
            <person name="Natvig D.O."/>
            <person name="Lalanne C."/>
            <person name="Gautier V."/>
            <person name="Ament-Velasquez S.L."/>
            <person name="Kruys A."/>
            <person name="Hutchinson M.I."/>
            <person name="Powell A.J."/>
            <person name="Barry K."/>
            <person name="Miller A.N."/>
            <person name="Grigoriev I.V."/>
            <person name="Debuchy R."/>
            <person name="Gladieux P."/>
            <person name="Hiltunen Thoren M."/>
            <person name="Johannesson H."/>
        </authorList>
    </citation>
    <scope>NUCLEOTIDE SEQUENCE</scope>
    <source>
        <strain evidence="3">FGSC 1904</strain>
    </source>
</reference>
<feature type="region of interest" description="Disordered" evidence="1">
    <location>
        <begin position="446"/>
        <end position="556"/>
    </location>
</feature>
<feature type="compositionally biased region" description="Low complexity" evidence="1">
    <location>
        <begin position="827"/>
        <end position="868"/>
    </location>
</feature>
<feature type="region of interest" description="Disordered" evidence="1">
    <location>
        <begin position="112"/>
        <end position="272"/>
    </location>
</feature>
<gene>
    <name evidence="3" type="ORF">B0T20DRAFT_352254</name>
</gene>
<feature type="compositionally biased region" description="Polar residues" evidence="1">
    <location>
        <begin position="191"/>
        <end position="210"/>
    </location>
</feature>
<feature type="compositionally biased region" description="Basic and acidic residues" evidence="1">
    <location>
        <begin position="134"/>
        <end position="143"/>
    </location>
</feature>
<feature type="compositionally biased region" description="Low complexity" evidence="1">
    <location>
        <begin position="112"/>
        <end position="121"/>
    </location>
</feature>
<feature type="region of interest" description="Disordered" evidence="1">
    <location>
        <begin position="824"/>
        <end position="887"/>
    </location>
</feature>
<feature type="domain" description="Myb-like" evidence="2">
    <location>
        <begin position="798"/>
        <end position="922"/>
    </location>
</feature>
<evidence type="ECO:0000256" key="1">
    <source>
        <dbReference type="SAM" id="MobiDB-lite"/>
    </source>
</evidence>
<feature type="compositionally biased region" description="Basic residues" evidence="1">
    <location>
        <begin position="657"/>
        <end position="672"/>
    </location>
</feature>
<feature type="compositionally biased region" description="Low complexity" evidence="1">
    <location>
        <begin position="243"/>
        <end position="272"/>
    </location>
</feature>
<feature type="region of interest" description="Disordered" evidence="1">
    <location>
        <begin position="283"/>
        <end position="302"/>
    </location>
</feature>
<feature type="compositionally biased region" description="Polar residues" evidence="1">
    <location>
        <begin position="933"/>
        <end position="955"/>
    </location>
</feature>
<dbReference type="InterPro" id="IPR001005">
    <property type="entry name" value="SANT/Myb"/>
</dbReference>
<dbReference type="EMBL" id="JAUTDP010000005">
    <property type="protein sequence ID" value="KAK3399183.1"/>
    <property type="molecule type" value="Genomic_DNA"/>
</dbReference>
<feature type="compositionally biased region" description="Polar residues" evidence="1">
    <location>
        <begin position="62"/>
        <end position="74"/>
    </location>
</feature>
<feature type="compositionally biased region" description="Acidic residues" evidence="1">
    <location>
        <begin position="1022"/>
        <end position="1052"/>
    </location>
</feature>
<name>A0AAE0PFT8_SORBR</name>
<proteinExistence type="predicted"/>
<keyword evidence="4" id="KW-1185">Reference proteome</keyword>
<dbReference type="Proteomes" id="UP001281003">
    <property type="component" value="Unassembled WGS sequence"/>
</dbReference>
<feature type="compositionally biased region" description="Acidic residues" evidence="1">
    <location>
        <begin position="997"/>
        <end position="1008"/>
    </location>
</feature>
<feature type="region of interest" description="Disordered" evidence="1">
    <location>
        <begin position="55"/>
        <end position="74"/>
    </location>
</feature>
<feature type="compositionally biased region" description="Polar residues" evidence="1">
    <location>
        <begin position="687"/>
        <end position="704"/>
    </location>
</feature>
<feature type="compositionally biased region" description="Gly residues" evidence="1">
    <location>
        <begin position="969"/>
        <end position="981"/>
    </location>
</feature>
<feature type="compositionally biased region" description="Polar residues" evidence="1">
    <location>
        <begin position="546"/>
        <end position="556"/>
    </location>
</feature>
<feature type="compositionally biased region" description="Polar residues" evidence="1">
    <location>
        <begin position="869"/>
        <end position="887"/>
    </location>
</feature>